<feature type="domain" description="C2H2-type" evidence="11">
    <location>
        <begin position="569"/>
        <end position="596"/>
    </location>
</feature>
<sequence>MEENNWKCPKCQKYIDFSVAKCSCNLNKASVQKENKRVDSYGLNQTESQLRQQDPNMLKNSCRLKDIGKRKNSKPICDSGLLPQKLLNISLNTGNLSSSEESRCLPLTFQTLQKNEDFPHQQFCDENFSDSQGSSKMNKEPFHEQDILQPGSASQIDKNYVNSKEFQVVQPTSNHFSNVYKRYIHKRNLLLEKMKLNDSTISNQQHSFESSGALNFRESQKKKQYSVPNIAPTTPTILERPRSQQDAFQTIDHHLRNTRPPFLGQVSRERVTSNDNSTLNSSGNEFGRKESNYRKNSVHRRAIEEYLSHKGTGTNNSKFTNQQFTNEALLSMSQHRLKKNLIQHSSQQQQGNLIISEDLGDKNAIQECLSSLAIPVSSKNTQVACNDQYNQNSMTDPTENIFQRKFCSPQLENIKRKWATLANKFSSNEEHLTLNQQCPKNYPIQNNEEKSSSKERFSYYHNMSSISTRQNFKSLRQMHSTKGPFKCNMFSKSFKQKSRLANDMQTHPKEKKYECNFCKRNFRKRFTLVNHMRIHTNERPYECNICHKRFRQKTQLNVHIPIHTDERPFQCEICHKRFKLKAHLNRHIQIHTNERSYECNICNNCVSVEKNF</sequence>
<keyword evidence="5" id="KW-0862">Zinc</keyword>
<dbReference type="AlphaFoldDB" id="A0AAV1ZUJ5"/>
<dbReference type="InterPro" id="IPR050457">
    <property type="entry name" value="ZnFinger_BTB_dom_contain"/>
</dbReference>
<keyword evidence="6" id="KW-0805">Transcription regulation</keyword>
<evidence type="ECO:0000313" key="13">
    <source>
        <dbReference type="Proteomes" id="UP001497382"/>
    </source>
</evidence>
<keyword evidence="2" id="KW-0479">Metal-binding</keyword>
<dbReference type="GO" id="GO:0005634">
    <property type="term" value="C:nucleus"/>
    <property type="evidence" value="ECO:0007669"/>
    <property type="project" value="UniProtKB-SubCell"/>
</dbReference>
<comment type="subcellular location">
    <subcellularLocation>
        <location evidence="1">Nucleus</location>
    </subcellularLocation>
</comment>
<dbReference type="GO" id="GO:0008270">
    <property type="term" value="F:zinc ion binding"/>
    <property type="evidence" value="ECO:0007669"/>
    <property type="project" value="UniProtKB-KW"/>
</dbReference>
<feature type="domain" description="C2H2-type" evidence="11">
    <location>
        <begin position="513"/>
        <end position="540"/>
    </location>
</feature>
<dbReference type="FunFam" id="3.30.160.60:FF:001289">
    <property type="entry name" value="Zinc finger protein 574"/>
    <property type="match status" value="1"/>
</dbReference>
<dbReference type="InterPro" id="IPR013087">
    <property type="entry name" value="Znf_C2H2_type"/>
</dbReference>
<dbReference type="SUPFAM" id="SSF57667">
    <property type="entry name" value="beta-beta-alpha zinc fingers"/>
    <property type="match status" value="3"/>
</dbReference>
<comment type="caution">
    <text evidence="12">The sequence shown here is derived from an EMBL/GenBank/DDBJ whole genome shotgun (WGS) entry which is preliminary data.</text>
</comment>
<protein>
    <recommendedName>
        <fullName evidence="11">C2H2-type domain-containing protein</fullName>
    </recommendedName>
</protein>
<evidence type="ECO:0000256" key="1">
    <source>
        <dbReference type="ARBA" id="ARBA00004123"/>
    </source>
</evidence>
<dbReference type="SMART" id="SM00355">
    <property type="entry name" value="ZnF_C2H2"/>
    <property type="match status" value="3"/>
</dbReference>
<dbReference type="GO" id="GO:0000978">
    <property type="term" value="F:RNA polymerase II cis-regulatory region sequence-specific DNA binding"/>
    <property type="evidence" value="ECO:0007669"/>
    <property type="project" value="TreeGrafter"/>
</dbReference>
<dbReference type="FunFam" id="3.30.160.60:FF:000060">
    <property type="entry name" value="zinc finger protein 436"/>
    <property type="match status" value="1"/>
</dbReference>
<keyword evidence="3" id="KW-0677">Repeat</keyword>
<reference evidence="12 13" key="1">
    <citation type="submission" date="2024-04" db="EMBL/GenBank/DDBJ databases">
        <authorList>
            <person name="Rising A."/>
            <person name="Reimegard J."/>
            <person name="Sonavane S."/>
            <person name="Akerstrom W."/>
            <person name="Nylinder S."/>
            <person name="Hedman E."/>
            <person name="Kallberg Y."/>
        </authorList>
    </citation>
    <scope>NUCLEOTIDE SEQUENCE [LARGE SCALE GENOMIC DNA]</scope>
</reference>
<dbReference type="Proteomes" id="UP001497382">
    <property type="component" value="Unassembled WGS sequence"/>
</dbReference>
<feature type="region of interest" description="Disordered" evidence="10">
    <location>
        <begin position="270"/>
        <end position="297"/>
    </location>
</feature>
<evidence type="ECO:0000256" key="10">
    <source>
        <dbReference type="SAM" id="MobiDB-lite"/>
    </source>
</evidence>
<evidence type="ECO:0000256" key="9">
    <source>
        <dbReference type="PROSITE-ProRule" id="PRU00042"/>
    </source>
</evidence>
<dbReference type="PANTHER" id="PTHR46105">
    <property type="entry name" value="AGAP004733-PA"/>
    <property type="match status" value="1"/>
</dbReference>
<feature type="domain" description="C2H2-type" evidence="11">
    <location>
        <begin position="485"/>
        <end position="512"/>
    </location>
</feature>
<evidence type="ECO:0000256" key="7">
    <source>
        <dbReference type="ARBA" id="ARBA00023163"/>
    </source>
</evidence>
<evidence type="ECO:0000259" key="11">
    <source>
        <dbReference type="PROSITE" id="PS50157"/>
    </source>
</evidence>
<dbReference type="GO" id="GO:0000981">
    <property type="term" value="F:DNA-binding transcription factor activity, RNA polymerase II-specific"/>
    <property type="evidence" value="ECO:0007669"/>
    <property type="project" value="TreeGrafter"/>
</dbReference>
<dbReference type="EMBL" id="CAXIEN010000084">
    <property type="protein sequence ID" value="CAL1275464.1"/>
    <property type="molecule type" value="Genomic_DNA"/>
</dbReference>
<dbReference type="PROSITE" id="PS00028">
    <property type="entry name" value="ZINC_FINGER_C2H2_1"/>
    <property type="match status" value="3"/>
</dbReference>
<keyword evidence="13" id="KW-1185">Reference proteome</keyword>
<keyword evidence="7" id="KW-0804">Transcription</keyword>
<evidence type="ECO:0000256" key="8">
    <source>
        <dbReference type="ARBA" id="ARBA00023242"/>
    </source>
</evidence>
<feature type="compositionally biased region" description="Polar residues" evidence="10">
    <location>
        <begin position="273"/>
        <end position="284"/>
    </location>
</feature>
<accession>A0AAV1ZUJ5</accession>
<dbReference type="Gene3D" id="3.30.160.60">
    <property type="entry name" value="Classic Zinc Finger"/>
    <property type="match status" value="4"/>
</dbReference>
<dbReference type="FunFam" id="3.30.160.60:FF:000621">
    <property type="entry name" value="FLT3-interacting zinc finger 1"/>
    <property type="match status" value="1"/>
</dbReference>
<gene>
    <name evidence="12" type="ORF">LARSCL_LOCUS8081</name>
</gene>
<evidence type="ECO:0000256" key="2">
    <source>
        <dbReference type="ARBA" id="ARBA00022723"/>
    </source>
</evidence>
<dbReference type="PROSITE" id="PS50157">
    <property type="entry name" value="ZINC_FINGER_C2H2_2"/>
    <property type="match status" value="4"/>
</dbReference>
<name>A0AAV1ZUJ5_9ARAC</name>
<organism evidence="12 13">
    <name type="scientific">Larinioides sclopetarius</name>
    <dbReference type="NCBI Taxonomy" id="280406"/>
    <lineage>
        <taxon>Eukaryota</taxon>
        <taxon>Metazoa</taxon>
        <taxon>Ecdysozoa</taxon>
        <taxon>Arthropoda</taxon>
        <taxon>Chelicerata</taxon>
        <taxon>Arachnida</taxon>
        <taxon>Araneae</taxon>
        <taxon>Araneomorphae</taxon>
        <taxon>Entelegynae</taxon>
        <taxon>Araneoidea</taxon>
        <taxon>Araneidae</taxon>
        <taxon>Larinioides</taxon>
    </lineage>
</organism>
<feature type="domain" description="C2H2-type" evidence="11">
    <location>
        <begin position="541"/>
        <end position="568"/>
    </location>
</feature>
<dbReference type="Pfam" id="PF00096">
    <property type="entry name" value="zf-C2H2"/>
    <property type="match status" value="3"/>
</dbReference>
<evidence type="ECO:0000256" key="5">
    <source>
        <dbReference type="ARBA" id="ARBA00022833"/>
    </source>
</evidence>
<evidence type="ECO:0000256" key="3">
    <source>
        <dbReference type="ARBA" id="ARBA00022737"/>
    </source>
</evidence>
<proteinExistence type="predicted"/>
<keyword evidence="4 9" id="KW-0863">Zinc-finger</keyword>
<dbReference type="PANTHER" id="PTHR46105:SF28">
    <property type="entry name" value="ZINC FINGER PROTEIN 37-LIKE"/>
    <property type="match status" value="1"/>
</dbReference>
<evidence type="ECO:0000256" key="6">
    <source>
        <dbReference type="ARBA" id="ARBA00023015"/>
    </source>
</evidence>
<dbReference type="InterPro" id="IPR036236">
    <property type="entry name" value="Znf_C2H2_sf"/>
</dbReference>
<evidence type="ECO:0000313" key="12">
    <source>
        <dbReference type="EMBL" id="CAL1275464.1"/>
    </source>
</evidence>
<keyword evidence="8" id="KW-0539">Nucleus</keyword>
<evidence type="ECO:0000256" key="4">
    <source>
        <dbReference type="ARBA" id="ARBA00022771"/>
    </source>
</evidence>